<evidence type="ECO:0000256" key="1">
    <source>
        <dbReference type="ARBA" id="ARBA00004496"/>
    </source>
</evidence>
<protein>
    <submittedName>
        <fullName evidence="8">Micrococcal nuclease</fullName>
        <ecNumber evidence="8">3.1.31.1</ecNumber>
    </submittedName>
</protein>
<dbReference type="PROSITE" id="PS51450">
    <property type="entry name" value="LRR"/>
    <property type="match status" value="1"/>
</dbReference>
<dbReference type="InterPro" id="IPR035437">
    <property type="entry name" value="SNase_OB-fold_sf"/>
</dbReference>
<feature type="compositionally biased region" description="Basic and acidic residues" evidence="5">
    <location>
        <begin position="427"/>
        <end position="440"/>
    </location>
</feature>
<keyword evidence="4" id="KW-0677">Repeat</keyword>
<keyword evidence="9" id="KW-1185">Reference proteome</keyword>
<reference evidence="8" key="1">
    <citation type="submission" date="2023-03" db="EMBL/GenBank/DDBJ databases">
        <title>Mating type loci evolution in Malassezia.</title>
        <authorList>
            <person name="Coelho M.A."/>
        </authorList>
    </citation>
    <scope>NUCLEOTIDE SEQUENCE</scope>
    <source>
        <strain evidence="8">CBS 11721</strain>
    </source>
</reference>
<keyword evidence="6" id="KW-0472">Membrane</keyword>
<evidence type="ECO:0000313" key="9">
    <source>
        <dbReference type="Proteomes" id="UP001219933"/>
    </source>
</evidence>
<keyword evidence="8" id="KW-0378">Hydrolase</keyword>
<dbReference type="SMART" id="SM00318">
    <property type="entry name" value="SNc"/>
    <property type="match status" value="1"/>
</dbReference>
<dbReference type="InterPro" id="IPR003591">
    <property type="entry name" value="Leu-rich_rpt_typical-subtyp"/>
</dbReference>
<dbReference type="EC" id="3.1.31.1" evidence="8"/>
<evidence type="ECO:0000256" key="6">
    <source>
        <dbReference type="SAM" id="Phobius"/>
    </source>
</evidence>
<dbReference type="Gene3D" id="2.40.50.90">
    <property type="match status" value="1"/>
</dbReference>
<evidence type="ECO:0000313" key="8">
    <source>
        <dbReference type="EMBL" id="WFD36462.1"/>
    </source>
</evidence>
<keyword evidence="3" id="KW-0433">Leucine-rich repeat</keyword>
<dbReference type="PANTHER" id="PTHR15454:SF69">
    <property type="entry name" value="SERINE_THREONINE-PROTEIN KINASE 11-INTERACTING PROTEIN"/>
    <property type="match status" value="1"/>
</dbReference>
<dbReference type="PANTHER" id="PTHR15454">
    <property type="entry name" value="NISCHARIN RELATED"/>
    <property type="match status" value="1"/>
</dbReference>
<organism evidence="8 9">
    <name type="scientific">Malassezia cuniculi</name>
    <dbReference type="NCBI Taxonomy" id="948313"/>
    <lineage>
        <taxon>Eukaryota</taxon>
        <taxon>Fungi</taxon>
        <taxon>Dikarya</taxon>
        <taxon>Basidiomycota</taxon>
        <taxon>Ustilaginomycotina</taxon>
        <taxon>Malasseziomycetes</taxon>
        <taxon>Malasseziales</taxon>
        <taxon>Malasseziaceae</taxon>
        <taxon>Malassezia</taxon>
    </lineage>
</organism>
<dbReference type="Proteomes" id="UP001219933">
    <property type="component" value="Chromosome 5"/>
</dbReference>
<dbReference type="Gene3D" id="3.80.10.10">
    <property type="entry name" value="Ribonuclease Inhibitor"/>
    <property type="match status" value="2"/>
</dbReference>
<dbReference type="Pfam" id="PF13855">
    <property type="entry name" value="LRR_8"/>
    <property type="match status" value="1"/>
</dbReference>
<feature type="compositionally biased region" description="Basic and acidic residues" evidence="5">
    <location>
        <begin position="454"/>
        <end position="464"/>
    </location>
</feature>
<dbReference type="AlphaFoldDB" id="A0AAF0J7B7"/>
<dbReference type="InterPro" id="IPR032675">
    <property type="entry name" value="LRR_dom_sf"/>
</dbReference>
<evidence type="ECO:0000256" key="5">
    <source>
        <dbReference type="SAM" id="MobiDB-lite"/>
    </source>
</evidence>
<dbReference type="GO" id="GO:0005737">
    <property type="term" value="C:cytoplasm"/>
    <property type="evidence" value="ECO:0007669"/>
    <property type="project" value="UniProtKB-SubCell"/>
</dbReference>
<dbReference type="GO" id="GO:1990599">
    <property type="term" value="F:3' overhang single-stranded DNA endodeoxyribonuclease activity"/>
    <property type="evidence" value="ECO:0007669"/>
    <property type="project" value="UniProtKB-EC"/>
</dbReference>
<evidence type="ECO:0000259" key="7">
    <source>
        <dbReference type="PROSITE" id="PS50830"/>
    </source>
</evidence>
<keyword evidence="2" id="KW-0963">Cytoplasm</keyword>
<dbReference type="SUPFAM" id="SSF50199">
    <property type="entry name" value="Staphylococcal nuclease"/>
    <property type="match status" value="1"/>
</dbReference>
<accession>A0AAF0J7B7</accession>
<dbReference type="SMART" id="SM00369">
    <property type="entry name" value="LRR_TYP"/>
    <property type="match status" value="3"/>
</dbReference>
<feature type="transmembrane region" description="Helical" evidence="6">
    <location>
        <begin position="530"/>
        <end position="551"/>
    </location>
</feature>
<proteinExistence type="predicted"/>
<evidence type="ECO:0000256" key="2">
    <source>
        <dbReference type="ARBA" id="ARBA00022490"/>
    </source>
</evidence>
<feature type="domain" description="TNase-like" evidence="7">
    <location>
        <begin position="573"/>
        <end position="701"/>
    </location>
</feature>
<gene>
    <name evidence="8" type="primary">LCL3</name>
    <name evidence="8" type="ORF">MCUN1_003341</name>
</gene>
<keyword evidence="6" id="KW-0812">Transmembrane</keyword>
<evidence type="ECO:0000256" key="4">
    <source>
        <dbReference type="ARBA" id="ARBA00022737"/>
    </source>
</evidence>
<dbReference type="Pfam" id="PF00565">
    <property type="entry name" value="SNase"/>
    <property type="match status" value="1"/>
</dbReference>
<comment type="subcellular location">
    <subcellularLocation>
        <location evidence="1">Cytoplasm</location>
    </subcellularLocation>
</comment>
<sequence length="701" mass="76270">MDTHAPEPWFGELARWVRLNAAALAGDGGSSGSGISSSGSDGARATPLTIDLHHLYYLLLRCEGLGLPTGPLDEHVAAHQTKVSRFVPAAADNGLPKSSALDDVRSIFSFQSASSRFWSSEPDDPDAPFRQLYAAIQRAVSLELGAPTLSRVAGAEDMPGDCATPLNAFRALTHLSTCAVDPAEIIGWDRLCIQLQALSCTYMQLADITDLFVGLVRRDWAGSRPGHELPAAAWHALRYVSLAHNELTFVPDSALLPLHSLTYLDLSSNLLNAVPPALAELPALQVLSVADNMIDSVLGIYTIIPNVRRLSVRGNRLESLCGIERLGKLQQVDLRDNRIADVGEIGRLAQIAAIASVWVTPNPVSQERNMRATCLALFAPEHPEIELDGRKASWLERRCLPQTAAPVATEAHVTSTVRRVAHSSDPSPEKRQKAPLDQRKARTSAPLSPTRSAEQLKERMERLRGTQGDDWLRQYARDALRTTSNSNSTATAPAPAAATATATATAAAPSYNVHDPAEDESGYSLLISMLTHPIGAAVASAAAVTGGYAFWWRYFRRIPNTAHITPAVLRYRRHLVGRVTSVGDADGFRFYHTPGIPLLRDWLHRPPTKASELRSQTISVRLAGADAPESGHFGREAQPFAKEAKDELKRLVDGQVVWLDVAHLDQYQRLVASVYVFKKPYIFGRTDVAWTLVDKGLATVA</sequence>
<dbReference type="SUPFAM" id="SSF52075">
    <property type="entry name" value="Outer arm dynein light chain 1"/>
    <property type="match status" value="1"/>
</dbReference>
<evidence type="ECO:0000256" key="3">
    <source>
        <dbReference type="ARBA" id="ARBA00022614"/>
    </source>
</evidence>
<keyword evidence="6" id="KW-1133">Transmembrane helix</keyword>
<feature type="region of interest" description="Disordered" evidence="5">
    <location>
        <begin position="406"/>
        <end position="468"/>
    </location>
</feature>
<dbReference type="PROSITE" id="PS50830">
    <property type="entry name" value="TNASE_3"/>
    <property type="match status" value="1"/>
</dbReference>
<dbReference type="InterPro" id="IPR001611">
    <property type="entry name" value="Leu-rich_rpt"/>
</dbReference>
<name>A0AAF0J7B7_9BASI</name>
<dbReference type="InterPro" id="IPR016071">
    <property type="entry name" value="Staphylococal_nuclease_OB-fold"/>
</dbReference>
<dbReference type="EMBL" id="CP119881">
    <property type="protein sequence ID" value="WFD36462.1"/>
    <property type="molecule type" value="Genomic_DNA"/>
</dbReference>